<evidence type="ECO:0000256" key="4">
    <source>
        <dbReference type="ARBA" id="ARBA00023098"/>
    </source>
</evidence>
<keyword evidence="6" id="KW-0812">Transmembrane</keyword>
<keyword evidence="5 8" id="KW-0012">Acyltransferase</keyword>
<protein>
    <submittedName>
        <fullName evidence="8">1-acyl-sn-glycerol-3-phosphate acyltransferase</fullName>
    </submittedName>
</protein>
<dbReference type="KEGG" id="nsg:H3L94_05720"/>
<keyword evidence="6" id="KW-1133">Transmembrane helix</keyword>
<evidence type="ECO:0000256" key="5">
    <source>
        <dbReference type="ARBA" id="ARBA00023315"/>
    </source>
</evidence>
<comment type="pathway">
    <text evidence="1">Lipid metabolism.</text>
</comment>
<dbReference type="RefSeq" id="WP_182123032.1">
    <property type="nucleotide sequence ID" value="NZ_CP059567.1"/>
</dbReference>
<dbReference type="PANTHER" id="PTHR10434">
    <property type="entry name" value="1-ACYL-SN-GLYCEROL-3-PHOSPHATE ACYLTRANSFERASE"/>
    <property type="match status" value="1"/>
</dbReference>
<dbReference type="EMBL" id="CP059567">
    <property type="protein sequence ID" value="QMT41517.1"/>
    <property type="molecule type" value="Genomic_DNA"/>
</dbReference>
<evidence type="ECO:0000313" key="8">
    <source>
        <dbReference type="EMBL" id="QMT41517.1"/>
    </source>
</evidence>
<keyword evidence="6" id="KW-0472">Membrane</keyword>
<dbReference type="GO" id="GO:0006654">
    <property type="term" value="P:phosphatidic acid biosynthetic process"/>
    <property type="evidence" value="ECO:0007669"/>
    <property type="project" value="TreeGrafter"/>
</dbReference>
<dbReference type="SUPFAM" id="SSF69593">
    <property type="entry name" value="Glycerol-3-phosphate (1)-acyltransferase"/>
    <property type="match status" value="1"/>
</dbReference>
<dbReference type="SMART" id="SM00563">
    <property type="entry name" value="PlsC"/>
    <property type="match status" value="1"/>
</dbReference>
<keyword evidence="4" id="KW-0443">Lipid metabolism</keyword>
<proteinExistence type="predicted"/>
<evidence type="ECO:0000256" key="3">
    <source>
        <dbReference type="ARBA" id="ARBA00022679"/>
    </source>
</evidence>
<gene>
    <name evidence="8" type="ORF">H3L94_05720</name>
</gene>
<dbReference type="AlphaFoldDB" id="A0A7D7NAX2"/>
<dbReference type="Pfam" id="PF01553">
    <property type="entry name" value="Acyltransferase"/>
    <property type="match status" value="1"/>
</dbReference>
<evidence type="ECO:0000256" key="1">
    <source>
        <dbReference type="ARBA" id="ARBA00005189"/>
    </source>
</evidence>
<dbReference type="GO" id="GO:0003841">
    <property type="term" value="F:1-acylglycerol-3-phosphate O-acyltransferase activity"/>
    <property type="evidence" value="ECO:0007669"/>
    <property type="project" value="TreeGrafter"/>
</dbReference>
<evidence type="ECO:0000256" key="6">
    <source>
        <dbReference type="SAM" id="Phobius"/>
    </source>
</evidence>
<organism evidence="8 9">
    <name type="scientific">Neisseria shayeganii</name>
    <dbReference type="NCBI Taxonomy" id="607712"/>
    <lineage>
        <taxon>Bacteria</taxon>
        <taxon>Pseudomonadati</taxon>
        <taxon>Pseudomonadota</taxon>
        <taxon>Betaproteobacteria</taxon>
        <taxon>Neisseriales</taxon>
        <taxon>Neisseriaceae</taxon>
        <taxon>Neisseria</taxon>
    </lineage>
</organism>
<dbReference type="PANTHER" id="PTHR10434:SF64">
    <property type="entry name" value="1-ACYL-SN-GLYCEROL-3-PHOSPHATE ACYLTRANSFERASE-RELATED"/>
    <property type="match status" value="1"/>
</dbReference>
<accession>A0A7D7NAX2</accession>
<evidence type="ECO:0000313" key="9">
    <source>
        <dbReference type="Proteomes" id="UP000514752"/>
    </source>
</evidence>
<feature type="domain" description="Phospholipid/glycerol acyltransferase" evidence="7">
    <location>
        <begin position="69"/>
        <end position="181"/>
    </location>
</feature>
<dbReference type="CDD" id="cd07989">
    <property type="entry name" value="LPLAT_AGPAT-like"/>
    <property type="match status" value="1"/>
</dbReference>
<sequence>MSTLRLWLRLIGIGGVIAWGCIQVALFFKREGRPGRQRRVREWSRQCMRVCGVKLSVYGAERFFASGGLFMVGNHVSWLDIFAVNSVHAVRFVAKEEVRSWPAVGWLAARAETVFIQRNNRRSSQQVRDILLQILAESDYTVVFPEGTSTDGTELKPFRSNLFEAAVQSGQDVWPIALYYPKADGSPNTDMAYFGDLSMWQSFCRILPQKQSEVALYFLEPIAVAGKTRQQICAEAEAQVAAKLAELQGKSVAELMAASGRSPAPAEAT</sequence>
<feature type="transmembrane region" description="Helical" evidence="6">
    <location>
        <begin position="6"/>
        <end position="28"/>
    </location>
</feature>
<name>A0A7D7NAX2_9NEIS</name>
<evidence type="ECO:0000259" key="7">
    <source>
        <dbReference type="SMART" id="SM00563"/>
    </source>
</evidence>
<evidence type="ECO:0000256" key="2">
    <source>
        <dbReference type="ARBA" id="ARBA00022516"/>
    </source>
</evidence>
<dbReference type="Proteomes" id="UP000514752">
    <property type="component" value="Chromosome"/>
</dbReference>
<reference evidence="8 9" key="1">
    <citation type="submission" date="2020-07" db="EMBL/GenBank/DDBJ databases">
        <title>Genomic diversity of species in the Neisseriaceae family.</title>
        <authorList>
            <person name="Vincent A.T."/>
            <person name="Bernet E."/>
            <person name="Veyrier F.J."/>
        </authorList>
    </citation>
    <scope>NUCLEOTIDE SEQUENCE [LARGE SCALE GENOMIC DNA]</scope>
    <source>
        <strain evidence="8 9">DSM 22244</strain>
    </source>
</reference>
<keyword evidence="3 8" id="KW-0808">Transferase</keyword>
<keyword evidence="2" id="KW-0444">Lipid biosynthesis</keyword>
<dbReference type="InterPro" id="IPR002123">
    <property type="entry name" value="Plipid/glycerol_acylTrfase"/>
</dbReference>